<name>A0A921MQL6_9BACT</name>
<accession>A0A921MQL6</accession>
<dbReference type="CDD" id="cd18809">
    <property type="entry name" value="SF1_C_RecD"/>
    <property type="match status" value="1"/>
</dbReference>
<dbReference type="SUPFAM" id="SSF52540">
    <property type="entry name" value="P-loop containing nucleoside triphosphate hydrolases"/>
    <property type="match status" value="1"/>
</dbReference>
<keyword evidence="2" id="KW-0067">ATP-binding</keyword>
<dbReference type="RefSeq" id="WP_273305392.1">
    <property type="nucleotide sequence ID" value="NZ_DYUD01000010.1"/>
</dbReference>
<dbReference type="AlphaFoldDB" id="A0A921MQL6"/>
<dbReference type="GO" id="GO:0003678">
    <property type="term" value="F:DNA helicase activity"/>
    <property type="evidence" value="ECO:0007669"/>
    <property type="project" value="UniProtKB-ARBA"/>
</dbReference>
<dbReference type="InterPro" id="IPR027417">
    <property type="entry name" value="P-loop_NTPase"/>
</dbReference>
<protein>
    <submittedName>
        <fullName evidence="4">AAA family ATPase</fullName>
    </submittedName>
</protein>
<reference evidence="4" key="1">
    <citation type="journal article" date="2021" name="PeerJ">
        <title>Extensive microbial diversity within the chicken gut microbiome revealed by metagenomics and culture.</title>
        <authorList>
            <person name="Gilroy R."/>
            <person name="Ravi A."/>
            <person name="Getino M."/>
            <person name="Pursley I."/>
            <person name="Horton D.L."/>
            <person name="Alikhan N.F."/>
            <person name="Baker D."/>
            <person name="Gharbi K."/>
            <person name="Hall N."/>
            <person name="Watson M."/>
            <person name="Adriaenssens E.M."/>
            <person name="Foster-Nyarko E."/>
            <person name="Jarju S."/>
            <person name="Secka A."/>
            <person name="Antonio M."/>
            <person name="Oren A."/>
            <person name="Chaudhuri R.R."/>
            <person name="La Ragione R."/>
            <person name="Hildebrand F."/>
            <person name="Pallen M.J."/>
        </authorList>
    </citation>
    <scope>NUCLEOTIDE SEQUENCE</scope>
    <source>
        <strain evidence="4">CHK121-7720</strain>
    </source>
</reference>
<dbReference type="InterPro" id="IPR027785">
    <property type="entry name" value="UvrD-like_helicase_C"/>
</dbReference>
<evidence type="ECO:0000313" key="4">
    <source>
        <dbReference type="EMBL" id="HJG88331.1"/>
    </source>
</evidence>
<dbReference type="Pfam" id="PF13604">
    <property type="entry name" value="AAA_30"/>
    <property type="match status" value="1"/>
</dbReference>
<keyword evidence="1" id="KW-0547">Nucleotide-binding</keyword>
<evidence type="ECO:0000256" key="2">
    <source>
        <dbReference type="ARBA" id="ARBA00022840"/>
    </source>
</evidence>
<dbReference type="GO" id="GO:0005524">
    <property type="term" value="F:ATP binding"/>
    <property type="evidence" value="ECO:0007669"/>
    <property type="project" value="UniProtKB-KW"/>
</dbReference>
<dbReference type="PANTHER" id="PTHR43788:SF6">
    <property type="entry name" value="DNA HELICASE B"/>
    <property type="match status" value="1"/>
</dbReference>
<evidence type="ECO:0000313" key="5">
    <source>
        <dbReference type="Proteomes" id="UP000757103"/>
    </source>
</evidence>
<dbReference type="Gene3D" id="3.40.50.300">
    <property type="entry name" value="P-loop containing nucleotide triphosphate hydrolases"/>
    <property type="match status" value="2"/>
</dbReference>
<evidence type="ECO:0000256" key="1">
    <source>
        <dbReference type="ARBA" id="ARBA00022741"/>
    </source>
</evidence>
<dbReference type="PANTHER" id="PTHR43788">
    <property type="entry name" value="DNA2/NAM7 HELICASE FAMILY MEMBER"/>
    <property type="match status" value="1"/>
</dbReference>
<proteinExistence type="predicted"/>
<feature type="domain" description="UvrD-like helicase C-terminal" evidence="3">
    <location>
        <begin position="411"/>
        <end position="463"/>
    </location>
</feature>
<gene>
    <name evidence="4" type="ORF">K8U91_02475</name>
</gene>
<dbReference type="InterPro" id="IPR050534">
    <property type="entry name" value="Coronavir_polyprotein_1ab"/>
</dbReference>
<dbReference type="CDD" id="cd17933">
    <property type="entry name" value="DEXSc_RecD-like"/>
    <property type="match status" value="1"/>
</dbReference>
<organism evidence="4 5">
    <name type="scientific">Barnesiella viscericola</name>
    <dbReference type="NCBI Taxonomy" id="397865"/>
    <lineage>
        <taxon>Bacteria</taxon>
        <taxon>Pseudomonadati</taxon>
        <taxon>Bacteroidota</taxon>
        <taxon>Bacteroidia</taxon>
        <taxon>Bacteroidales</taxon>
        <taxon>Barnesiellaceae</taxon>
        <taxon>Barnesiella</taxon>
    </lineage>
</organism>
<dbReference type="Pfam" id="PF13538">
    <property type="entry name" value="UvrD_C_2"/>
    <property type="match status" value="1"/>
</dbReference>
<sequence length="474" mass="53889">MITDLLVQQIESCLPYEPNRQQRELLERLAAFVLDERDDTLFLLRGYAGTGKTSLVGALVKALTQLQSKVVLLAPTGRAAKVFARYAGHPAYTIHRRIYRQKSYSPDMEGFLVGENLAKHTLFIVDEASMIANASGDGAVYGTGRLLDDLVEYVYSGEHCRLILLGDTAQLPPVGQERSPALDAGVLQGYGLAVQEYELREVARQAAESGILTNATRLREEMEQVPLPMPRLRVQGYPDVEALSGEYLVERISDSYDRVGLDETIVITRSNKRANIFNQGIRNQILYREEELTAGDLLLVAKNNYFWSKEYKEIDFIANGDVARVVRVMKRTEMYGFRFADVLLHFPDLEVEMEAKILLDTLSSDSPTLTREQQESLLAQVMADYYDITTRREKFKRLKSDPWFNALQVKYAYGVTCHKAQGGQWKHVYIDMGYIQRGAALSLDFYRWLYTAFTRATEKIWLVNVSGEFLEQPL</sequence>
<reference evidence="4" key="2">
    <citation type="submission" date="2021-09" db="EMBL/GenBank/DDBJ databases">
        <authorList>
            <person name="Gilroy R."/>
        </authorList>
    </citation>
    <scope>NUCLEOTIDE SEQUENCE</scope>
    <source>
        <strain evidence="4">CHK121-7720</strain>
    </source>
</reference>
<dbReference type="EMBL" id="DYUD01000010">
    <property type="protein sequence ID" value="HJG88331.1"/>
    <property type="molecule type" value="Genomic_DNA"/>
</dbReference>
<dbReference type="Proteomes" id="UP000757103">
    <property type="component" value="Unassembled WGS sequence"/>
</dbReference>
<comment type="caution">
    <text evidence="4">The sequence shown here is derived from an EMBL/GenBank/DDBJ whole genome shotgun (WGS) entry which is preliminary data.</text>
</comment>
<evidence type="ECO:0000259" key="3">
    <source>
        <dbReference type="Pfam" id="PF13538"/>
    </source>
</evidence>